<name>A0ABT5FNX3_9ACTN</name>
<dbReference type="PANTHER" id="PTHR33495">
    <property type="entry name" value="ANTI-SIGMA FACTOR ANTAGONIST TM_1081-RELATED-RELATED"/>
    <property type="match status" value="1"/>
</dbReference>
<dbReference type="RefSeq" id="WP_272174520.1">
    <property type="nucleotide sequence ID" value="NZ_JAQOSK010000002.1"/>
</dbReference>
<dbReference type="Pfam" id="PF01740">
    <property type="entry name" value="STAS"/>
    <property type="match status" value="1"/>
</dbReference>
<proteinExistence type="inferred from homology"/>
<comment type="caution">
    <text evidence="4">The sequence shown here is derived from an EMBL/GenBank/DDBJ whole genome shotgun (WGS) entry which is preliminary data.</text>
</comment>
<evidence type="ECO:0000256" key="2">
    <source>
        <dbReference type="RuleBase" id="RU003749"/>
    </source>
</evidence>
<dbReference type="Gene3D" id="3.30.750.24">
    <property type="entry name" value="STAS domain"/>
    <property type="match status" value="1"/>
</dbReference>
<comment type="similarity">
    <text evidence="1 2">Belongs to the anti-sigma-factor antagonist family.</text>
</comment>
<dbReference type="NCBIfam" id="TIGR00377">
    <property type="entry name" value="ant_ant_sig"/>
    <property type="match status" value="1"/>
</dbReference>
<organism evidence="4 5">
    <name type="scientific">Streptomyces gilvifuscus</name>
    <dbReference type="NCBI Taxonomy" id="1550617"/>
    <lineage>
        <taxon>Bacteria</taxon>
        <taxon>Bacillati</taxon>
        <taxon>Actinomycetota</taxon>
        <taxon>Actinomycetes</taxon>
        <taxon>Kitasatosporales</taxon>
        <taxon>Streptomycetaceae</taxon>
        <taxon>Streptomyces</taxon>
    </lineage>
</organism>
<gene>
    <name evidence="4" type="ORF">PO587_07160</name>
</gene>
<feature type="domain" description="STAS" evidence="3">
    <location>
        <begin position="13"/>
        <end position="121"/>
    </location>
</feature>
<protein>
    <recommendedName>
        <fullName evidence="2">Anti-sigma factor antagonist</fullName>
    </recommendedName>
</protein>
<evidence type="ECO:0000259" key="3">
    <source>
        <dbReference type="PROSITE" id="PS50801"/>
    </source>
</evidence>
<evidence type="ECO:0000256" key="1">
    <source>
        <dbReference type="ARBA" id="ARBA00009013"/>
    </source>
</evidence>
<dbReference type="InterPro" id="IPR002645">
    <property type="entry name" value="STAS_dom"/>
</dbReference>
<dbReference type="SUPFAM" id="SSF52091">
    <property type="entry name" value="SpoIIaa-like"/>
    <property type="match status" value="1"/>
</dbReference>
<reference evidence="4 5" key="1">
    <citation type="journal article" date="2015" name="Int. J. Syst. Evol. Microbiol.">
        <title>Streptomyces gilvifuscus sp. nov., an actinomycete that produces antibacterial compounds isolated from soil.</title>
        <authorList>
            <person name="Nguyen T.M."/>
            <person name="Kim J."/>
        </authorList>
    </citation>
    <scope>NUCLEOTIDE SEQUENCE [LARGE SCALE GENOMIC DNA]</scope>
    <source>
        <strain evidence="4 5">T113</strain>
    </source>
</reference>
<sequence length="121" mass="12821">MADNREAVGHGGLSVVRADVDGIAVLGLEGEVDYQSSSALTRVMPPADDDPGRRLVLDLSQVTFMDSSGVNALIAAHQARRPVQGWLRLAGVRGAVLRTLQLVGLDTMIACFPSVEDALRP</sequence>
<dbReference type="InterPro" id="IPR003658">
    <property type="entry name" value="Anti-sigma_ant"/>
</dbReference>
<dbReference type="CDD" id="cd07043">
    <property type="entry name" value="STAS_anti-anti-sigma_factors"/>
    <property type="match status" value="1"/>
</dbReference>
<dbReference type="PROSITE" id="PS50801">
    <property type="entry name" value="STAS"/>
    <property type="match status" value="1"/>
</dbReference>
<keyword evidence="5" id="KW-1185">Reference proteome</keyword>
<dbReference type="InterPro" id="IPR036513">
    <property type="entry name" value="STAS_dom_sf"/>
</dbReference>
<dbReference type="EMBL" id="JAQOSK010000002">
    <property type="protein sequence ID" value="MDC2954231.1"/>
    <property type="molecule type" value="Genomic_DNA"/>
</dbReference>
<dbReference type="Proteomes" id="UP001221328">
    <property type="component" value="Unassembled WGS sequence"/>
</dbReference>
<accession>A0ABT5FNX3</accession>
<evidence type="ECO:0000313" key="5">
    <source>
        <dbReference type="Proteomes" id="UP001221328"/>
    </source>
</evidence>
<dbReference type="PANTHER" id="PTHR33495:SF2">
    <property type="entry name" value="ANTI-SIGMA FACTOR ANTAGONIST TM_1081-RELATED"/>
    <property type="match status" value="1"/>
</dbReference>
<evidence type="ECO:0000313" key="4">
    <source>
        <dbReference type="EMBL" id="MDC2954231.1"/>
    </source>
</evidence>